<reference evidence="2 3" key="1">
    <citation type="submission" date="2023-01" db="EMBL/GenBank/DDBJ databases">
        <title>Analysis of 21 Apiospora genomes using comparative genomics revels a genus with tremendous synthesis potential of carbohydrate active enzymes and secondary metabolites.</title>
        <authorList>
            <person name="Sorensen T."/>
        </authorList>
    </citation>
    <scope>NUCLEOTIDE SEQUENCE [LARGE SCALE GENOMIC DNA]</scope>
    <source>
        <strain evidence="2 3">CBS 24483</strain>
    </source>
</reference>
<organism evidence="2 3">
    <name type="scientific">Apiospora aurea</name>
    <dbReference type="NCBI Taxonomy" id="335848"/>
    <lineage>
        <taxon>Eukaryota</taxon>
        <taxon>Fungi</taxon>
        <taxon>Dikarya</taxon>
        <taxon>Ascomycota</taxon>
        <taxon>Pezizomycotina</taxon>
        <taxon>Sordariomycetes</taxon>
        <taxon>Xylariomycetidae</taxon>
        <taxon>Amphisphaeriales</taxon>
        <taxon>Apiosporaceae</taxon>
        <taxon>Apiospora</taxon>
    </lineage>
</organism>
<feature type="compositionally biased region" description="Basic and acidic residues" evidence="1">
    <location>
        <begin position="192"/>
        <end position="219"/>
    </location>
</feature>
<comment type="caution">
    <text evidence="2">The sequence shown here is derived from an EMBL/GenBank/DDBJ whole genome shotgun (WGS) entry which is preliminary data.</text>
</comment>
<keyword evidence="3" id="KW-1185">Reference proteome</keyword>
<feature type="region of interest" description="Disordered" evidence="1">
    <location>
        <begin position="126"/>
        <end position="219"/>
    </location>
</feature>
<protein>
    <submittedName>
        <fullName evidence="2">Uncharacterized protein</fullName>
    </submittedName>
</protein>
<dbReference type="RefSeq" id="XP_066696238.1">
    <property type="nucleotide sequence ID" value="XM_066846747.1"/>
</dbReference>
<gene>
    <name evidence="2" type="ORF">PG986_010525</name>
</gene>
<evidence type="ECO:0000313" key="2">
    <source>
        <dbReference type="EMBL" id="KAK7946204.1"/>
    </source>
</evidence>
<dbReference type="EMBL" id="JAQQWE010000007">
    <property type="protein sequence ID" value="KAK7946204.1"/>
    <property type="molecule type" value="Genomic_DNA"/>
</dbReference>
<sequence length="219" mass="23741">MCLLYTQTQRCPSCKKILSQHTAMYESCADSCSCLPCSSVKAGKSKSNSRYKAYSAEEANGVPMPTPAAEGTAHTTACPNAELMHGEPQWASRPCGFCRWQHSRKVRQQYMGVHFCMNPFTTNTATRTIASAPPPPLTSTARMERGQGSRSRAPSEVSDLSEGGRSQQSGGSGGGESNSSTPTEAGKRKKSVRFDIPPKVEKKKSSLLDKLRRGRSKTE</sequence>
<accession>A0ABR1Q2I1</accession>
<dbReference type="GeneID" id="92079809"/>
<evidence type="ECO:0000256" key="1">
    <source>
        <dbReference type="SAM" id="MobiDB-lite"/>
    </source>
</evidence>
<dbReference type="Proteomes" id="UP001391051">
    <property type="component" value="Unassembled WGS sequence"/>
</dbReference>
<proteinExistence type="predicted"/>
<name>A0ABR1Q2I1_9PEZI</name>
<evidence type="ECO:0000313" key="3">
    <source>
        <dbReference type="Proteomes" id="UP001391051"/>
    </source>
</evidence>